<organism evidence="2 3">
    <name type="scientific">Euplotes crassus</name>
    <dbReference type="NCBI Taxonomy" id="5936"/>
    <lineage>
        <taxon>Eukaryota</taxon>
        <taxon>Sar</taxon>
        <taxon>Alveolata</taxon>
        <taxon>Ciliophora</taxon>
        <taxon>Intramacronucleata</taxon>
        <taxon>Spirotrichea</taxon>
        <taxon>Hypotrichia</taxon>
        <taxon>Euplotida</taxon>
        <taxon>Euplotidae</taxon>
        <taxon>Moneuplotes</taxon>
    </lineage>
</organism>
<dbReference type="EMBL" id="CAMPGE010003451">
    <property type="protein sequence ID" value="CAI2362289.1"/>
    <property type="molecule type" value="Genomic_DNA"/>
</dbReference>
<evidence type="ECO:0000313" key="3">
    <source>
        <dbReference type="Proteomes" id="UP001295684"/>
    </source>
</evidence>
<protein>
    <submittedName>
        <fullName evidence="2">Uncharacterized protein</fullName>
    </submittedName>
</protein>
<proteinExistence type="predicted"/>
<sequence>MHRNLSVDEIRKILAPGKDKEMAEGIMPQFDCPPPHYDEVPTEEKGWNYFAKCVIGCKRTGIKHATHWKQKEIQWKRQEFLGIIPSTGFQIKKQKTKRQTVNLDFDLDRRSKAKRESFIVGRKHAFSIKDKRTSSRTKINDFELKRDSSADFNSHSPSSKRTESKSQFLKAANEKRNSVKKDHLDSRRLLMRKRKRQKSQMSKRLKRSLLRMSSQRQFPYKNTKKSQILIKRNKCKYLIKSALKRSRYSCKSRKRSNEASNCLALQNPYQNLQVKDQISAKKTTPKNFPIKLPNREDKNTTLKKQLLAKTPGLPSHRSISSIQIVKEKHRKVIEISNNVSNIRSRIHNLKTPKMKKTNFTFKQEPEITSFKHKIRLKEIEDHIETIVQKHK</sequence>
<name>A0AAD1U8M6_EUPCR</name>
<evidence type="ECO:0000313" key="2">
    <source>
        <dbReference type="EMBL" id="CAI2362289.1"/>
    </source>
</evidence>
<accession>A0AAD1U8M6</accession>
<feature type="region of interest" description="Disordered" evidence="1">
    <location>
        <begin position="172"/>
        <end position="206"/>
    </location>
</feature>
<feature type="compositionally biased region" description="Basic and acidic residues" evidence="1">
    <location>
        <begin position="172"/>
        <end position="188"/>
    </location>
</feature>
<dbReference type="AlphaFoldDB" id="A0AAD1U8M6"/>
<dbReference type="Proteomes" id="UP001295684">
    <property type="component" value="Unassembled WGS sequence"/>
</dbReference>
<reference evidence="2" key="1">
    <citation type="submission" date="2023-07" db="EMBL/GenBank/DDBJ databases">
        <authorList>
            <consortium name="AG Swart"/>
            <person name="Singh M."/>
            <person name="Singh A."/>
            <person name="Seah K."/>
            <person name="Emmerich C."/>
        </authorList>
    </citation>
    <scope>NUCLEOTIDE SEQUENCE</scope>
    <source>
        <strain evidence="2">DP1</strain>
    </source>
</reference>
<keyword evidence="3" id="KW-1185">Reference proteome</keyword>
<gene>
    <name evidence="2" type="ORF">ECRASSUSDP1_LOCUS3611</name>
</gene>
<comment type="caution">
    <text evidence="2">The sequence shown here is derived from an EMBL/GenBank/DDBJ whole genome shotgun (WGS) entry which is preliminary data.</text>
</comment>
<feature type="compositionally biased region" description="Basic residues" evidence="1">
    <location>
        <begin position="189"/>
        <end position="206"/>
    </location>
</feature>
<evidence type="ECO:0000256" key="1">
    <source>
        <dbReference type="SAM" id="MobiDB-lite"/>
    </source>
</evidence>